<evidence type="ECO:0000313" key="7">
    <source>
        <dbReference type="Proteomes" id="UP000017819"/>
    </source>
</evidence>
<dbReference type="PROSITE" id="PS50977">
    <property type="entry name" value="HTH_TETR_2"/>
    <property type="match status" value="1"/>
</dbReference>
<dbReference type="eggNOG" id="COG1309">
    <property type="taxonomic scope" value="Bacteria"/>
</dbReference>
<evidence type="ECO:0000256" key="1">
    <source>
        <dbReference type="ARBA" id="ARBA00023015"/>
    </source>
</evidence>
<organism evidence="6 7">
    <name type="scientific">Lutibaculum baratangense AMV1</name>
    <dbReference type="NCBI Taxonomy" id="631454"/>
    <lineage>
        <taxon>Bacteria</taxon>
        <taxon>Pseudomonadati</taxon>
        <taxon>Pseudomonadota</taxon>
        <taxon>Alphaproteobacteria</taxon>
        <taxon>Hyphomicrobiales</taxon>
        <taxon>Tepidamorphaceae</taxon>
        <taxon>Lutibaculum</taxon>
    </lineage>
</organism>
<dbReference type="SUPFAM" id="SSF48498">
    <property type="entry name" value="Tetracyclin repressor-like, C-terminal domain"/>
    <property type="match status" value="1"/>
</dbReference>
<keyword evidence="2 4" id="KW-0238">DNA-binding</keyword>
<dbReference type="GO" id="GO:0003677">
    <property type="term" value="F:DNA binding"/>
    <property type="evidence" value="ECO:0007669"/>
    <property type="project" value="UniProtKB-UniRule"/>
</dbReference>
<dbReference type="InterPro" id="IPR009057">
    <property type="entry name" value="Homeodomain-like_sf"/>
</dbReference>
<proteinExistence type="predicted"/>
<dbReference type="PANTHER" id="PTHR47506">
    <property type="entry name" value="TRANSCRIPTIONAL REGULATORY PROTEIN"/>
    <property type="match status" value="1"/>
</dbReference>
<dbReference type="EMBL" id="AWXZ01000017">
    <property type="protein sequence ID" value="ESR25976.1"/>
    <property type="molecule type" value="Genomic_DNA"/>
</dbReference>
<keyword evidence="1" id="KW-0805">Transcription regulation</keyword>
<dbReference type="STRING" id="631454.N177_1311"/>
<feature type="DNA-binding region" description="H-T-H motif" evidence="4">
    <location>
        <begin position="24"/>
        <end position="43"/>
    </location>
</feature>
<dbReference type="Pfam" id="PF00440">
    <property type="entry name" value="TetR_N"/>
    <property type="match status" value="1"/>
</dbReference>
<dbReference type="RefSeq" id="WP_023431456.1">
    <property type="nucleotide sequence ID" value="NZ_AWXZ01000017.1"/>
</dbReference>
<dbReference type="InterPro" id="IPR001647">
    <property type="entry name" value="HTH_TetR"/>
</dbReference>
<dbReference type="PATRIC" id="fig|631454.5.peg.1296"/>
<dbReference type="PRINTS" id="PR00455">
    <property type="entry name" value="HTHTETR"/>
</dbReference>
<evidence type="ECO:0000313" key="6">
    <source>
        <dbReference type="EMBL" id="ESR25976.1"/>
    </source>
</evidence>
<keyword evidence="3" id="KW-0804">Transcription</keyword>
<dbReference type="PANTHER" id="PTHR47506:SF6">
    <property type="entry name" value="HTH-TYPE TRANSCRIPTIONAL REPRESSOR NEMR"/>
    <property type="match status" value="1"/>
</dbReference>
<dbReference type="InterPro" id="IPR036271">
    <property type="entry name" value="Tet_transcr_reg_TetR-rel_C_sf"/>
</dbReference>
<feature type="domain" description="HTH tetR-type" evidence="5">
    <location>
        <begin position="1"/>
        <end position="61"/>
    </location>
</feature>
<evidence type="ECO:0000256" key="4">
    <source>
        <dbReference type="PROSITE-ProRule" id="PRU00335"/>
    </source>
</evidence>
<evidence type="ECO:0000256" key="2">
    <source>
        <dbReference type="ARBA" id="ARBA00023125"/>
    </source>
</evidence>
<gene>
    <name evidence="6" type="ORF">N177_1311</name>
</gene>
<dbReference type="AlphaFoldDB" id="V4RIR3"/>
<dbReference type="Gene3D" id="1.10.357.10">
    <property type="entry name" value="Tetracycline Repressor, domain 2"/>
    <property type="match status" value="1"/>
</dbReference>
<dbReference type="Pfam" id="PF16925">
    <property type="entry name" value="TetR_C_13"/>
    <property type="match status" value="1"/>
</dbReference>
<sequence>MSTRTDIIAAAEKAFDGGGFHGTGMDALVRAAGVSSRTLYKHVGSKDELALSVLKARQERFEQAVDGDGVDGLFTGLQRWIDREGANGCLFLRAHGEYRSRHPAFAALVREHKDAFAREIARRVEQELGRPDEALAAEIEILFEGATAAAVYRGAAAAVESARRAARALLAAGRAAS</sequence>
<dbReference type="OrthoDB" id="5292901at2"/>
<dbReference type="InterPro" id="IPR011075">
    <property type="entry name" value="TetR_C"/>
</dbReference>
<comment type="caution">
    <text evidence="6">The sequence shown here is derived from an EMBL/GenBank/DDBJ whole genome shotgun (WGS) entry which is preliminary data.</text>
</comment>
<dbReference type="Proteomes" id="UP000017819">
    <property type="component" value="Unassembled WGS sequence"/>
</dbReference>
<keyword evidence="7" id="KW-1185">Reference proteome</keyword>
<name>V4RIR3_9HYPH</name>
<reference evidence="6 7" key="1">
    <citation type="journal article" date="2014" name="Genome Announc.">
        <title>Draft Genome Sequence of Lutibaculum baratangense Strain AMV1T, Isolated from a Mud Volcano in Andamans, India.</title>
        <authorList>
            <person name="Singh A."/>
            <person name="Sreenivas A."/>
            <person name="Sathyanarayana Reddy G."/>
            <person name="Pinnaka A.K."/>
            <person name="Shivaji S."/>
        </authorList>
    </citation>
    <scope>NUCLEOTIDE SEQUENCE [LARGE SCALE GENOMIC DNA]</scope>
    <source>
        <strain evidence="6 7">AMV1</strain>
    </source>
</reference>
<accession>V4RIR3</accession>
<protein>
    <submittedName>
        <fullName evidence="6">Transcriptional regulator, TetR family</fullName>
    </submittedName>
</protein>
<evidence type="ECO:0000256" key="3">
    <source>
        <dbReference type="ARBA" id="ARBA00023163"/>
    </source>
</evidence>
<evidence type="ECO:0000259" key="5">
    <source>
        <dbReference type="PROSITE" id="PS50977"/>
    </source>
</evidence>
<dbReference type="SUPFAM" id="SSF46689">
    <property type="entry name" value="Homeodomain-like"/>
    <property type="match status" value="1"/>
</dbReference>